<evidence type="ECO:0000313" key="1">
    <source>
        <dbReference type="EMBL" id="WAH65455.1"/>
    </source>
</evidence>
<accession>A0AA47EU85</accession>
<dbReference type="Proteomes" id="UP001164737">
    <property type="component" value="Chromosome"/>
</dbReference>
<dbReference type="AlphaFoldDB" id="A0AA47EU85"/>
<reference evidence="1" key="1">
    <citation type="submission" date="2022-10" db="EMBL/GenBank/DDBJ databases">
        <title>Complete genome sequence resource for Xanthomonas hortorum isolated from Greek Oregano.</title>
        <authorList>
            <person name="Gonzalez-Tobon J."/>
            <person name="Helmann T.C."/>
            <person name="Daughtrey M."/>
            <person name="Stodghill P.V."/>
            <person name="Filiatrault M.J."/>
        </authorList>
    </citation>
    <scope>NUCLEOTIDE SEQUENCE</scope>
    <source>
        <strain evidence="1">Oregano 108</strain>
    </source>
</reference>
<dbReference type="RefSeq" id="WP_268214332.1">
    <property type="nucleotide sequence ID" value="NZ_CP107241.1"/>
</dbReference>
<organism evidence="1 2">
    <name type="scientific">Xanthomonas hortorum</name>
    <dbReference type="NCBI Taxonomy" id="56454"/>
    <lineage>
        <taxon>Bacteria</taxon>
        <taxon>Pseudomonadati</taxon>
        <taxon>Pseudomonadota</taxon>
        <taxon>Gammaproteobacteria</taxon>
        <taxon>Lysobacterales</taxon>
        <taxon>Lysobacteraceae</taxon>
        <taxon>Xanthomonas</taxon>
    </lineage>
</organism>
<name>A0AA47EU85_9XANT</name>
<protein>
    <submittedName>
        <fullName evidence="1">Uncharacterized protein</fullName>
    </submittedName>
</protein>
<proteinExistence type="predicted"/>
<sequence length="293" mass="31843">MAEAVRAAGYSPLLMRLVKDPKNHGPAEITEVRKRLLSYIESNIPVLLALYPGTGGHAVVAVGHTWDTLPSAFVYTPYSSSKIKLEFTHSSTWSPELLVHNDNSGPYQALPAQSSLSYALSQAHYAIPLMPADVFMTADEAVISSSKVLGKLLEAAKSKHGKTTLEIQAIAKSLVVRLLLVEKRRLRHWAANEPMPAELSTWLRIQDLPRRVWLLEIHLATGFGALPPASSKATMVGMILIDPTSDFLDGDSNILMSYLDLQTAAGFGGGALAHGYPIALLQTTIHHPIKPMP</sequence>
<dbReference type="EMBL" id="CP107241">
    <property type="protein sequence ID" value="WAH65455.1"/>
    <property type="molecule type" value="Genomic_DNA"/>
</dbReference>
<evidence type="ECO:0000313" key="2">
    <source>
        <dbReference type="Proteomes" id="UP001164737"/>
    </source>
</evidence>
<gene>
    <name evidence="1" type="ORF">OEG85_05675</name>
</gene>